<dbReference type="PRINTS" id="PR00721">
    <property type="entry name" value="STOMATIN"/>
</dbReference>
<gene>
    <name evidence="3" type="ORF">MNBD_GAMMA26-1315</name>
</gene>
<organism evidence="3">
    <name type="scientific">hydrothermal vent metagenome</name>
    <dbReference type="NCBI Taxonomy" id="652676"/>
    <lineage>
        <taxon>unclassified sequences</taxon>
        <taxon>metagenomes</taxon>
        <taxon>ecological metagenomes</taxon>
    </lineage>
</organism>
<keyword evidence="3" id="KW-0645">Protease</keyword>
<dbReference type="EMBL" id="UOFX01000063">
    <property type="protein sequence ID" value="VAX10134.1"/>
    <property type="molecule type" value="Genomic_DNA"/>
</dbReference>
<dbReference type="InterPro" id="IPR036013">
    <property type="entry name" value="Band_7/SPFH_dom_sf"/>
</dbReference>
<dbReference type="Gene3D" id="6.10.250.2090">
    <property type="match status" value="1"/>
</dbReference>
<dbReference type="AlphaFoldDB" id="A0A3B1BDW6"/>
<proteinExistence type="inferred from homology"/>
<reference evidence="3" key="1">
    <citation type="submission" date="2018-06" db="EMBL/GenBank/DDBJ databases">
        <authorList>
            <person name="Zhirakovskaya E."/>
        </authorList>
    </citation>
    <scope>NUCLEOTIDE SEQUENCE</scope>
</reference>
<accession>A0A3B1BDW6</accession>
<keyword evidence="3" id="KW-0378">Hydrolase</keyword>
<dbReference type="InterPro" id="IPR001107">
    <property type="entry name" value="Band_7"/>
</dbReference>
<dbReference type="GO" id="GO:0006508">
    <property type="term" value="P:proteolysis"/>
    <property type="evidence" value="ECO:0007669"/>
    <property type="project" value="UniProtKB-KW"/>
</dbReference>
<feature type="domain" description="Band 7" evidence="2">
    <location>
        <begin position="3"/>
        <end position="162"/>
    </location>
</feature>
<sequence>MLHYYTEVSDNQVGILLINGKLEAMLQPGSYGFWKYHRNIVVKHIDLRLQNIEVSGQEILTKDRVSLRLNLSAAYRVVDPKLAQTKLADFNDYLYRELQLILREAVGTRTLDQLLDEKDALNKAVSDGIHQRIKEYGIDVKTVGVRDIILPGDMKVILNQVVEAEKAAEANFIKRREETAATRSLHNTAKMIEGNPTLMRLKELEVLEKVTERIGNITVHSGLEGILKDLVKVSPSVT</sequence>
<name>A0A3B1BDW6_9ZZZZ</name>
<dbReference type="Pfam" id="PF01145">
    <property type="entry name" value="Band_7"/>
    <property type="match status" value="1"/>
</dbReference>
<dbReference type="GO" id="GO:0008233">
    <property type="term" value="F:peptidase activity"/>
    <property type="evidence" value="ECO:0007669"/>
    <property type="project" value="UniProtKB-KW"/>
</dbReference>
<dbReference type="PANTHER" id="PTHR10264:SF83">
    <property type="entry name" value="BLL5629 PROTEIN"/>
    <property type="match status" value="1"/>
</dbReference>
<protein>
    <submittedName>
        <fullName evidence="3">Stomatin/prohibitin-family membrane protease subunit PA4582</fullName>
    </submittedName>
</protein>
<evidence type="ECO:0000259" key="2">
    <source>
        <dbReference type="SMART" id="SM00244"/>
    </source>
</evidence>
<evidence type="ECO:0000256" key="1">
    <source>
        <dbReference type="ARBA" id="ARBA00008164"/>
    </source>
</evidence>
<comment type="similarity">
    <text evidence="1">Belongs to the band 7/mec-2 family.</text>
</comment>
<dbReference type="GO" id="GO:0098552">
    <property type="term" value="C:side of membrane"/>
    <property type="evidence" value="ECO:0007669"/>
    <property type="project" value="UniProtKB-ARBA"/>
</dbReference>
<dbReference type="PANTHER" id="PTHR10264">
    <property type="entry name" value="BAND 7 PROTEIN-RELATED"/>
    <property type="match status" value="1"/>
</dbReference>
<evidence type="ECO:0000313" key="3">
    <source>
        <dbReference type="EMBL" id="VAX10134.1"/>
    </source>
</evidence>
<dbReference type="InterPro" id="IPR043202">
    <property type="entry name" value="Band-7_stomatin-like"/>
</dbReference>
<dbReference type="CDD" id="cd13438">
    <property type="entry name" value="SPFH_eoslipins_u2"/>
    <property type="match status" value="1"/>
</dbReference>
<dbReference type="InterPro" id="IPR001972">
    <property type="entry name" value="Stomatin_HflK_fam"/>
</dbReference>
<dbReference type="FunFam" id="3.30.479.30:FF:000004">
    <property type="entry name" value="Putative membrane protease family, stomatin"/>
    <property type="match status" value="1"/>
</dbReference>
<dbReference type="GO" id="GO:0005886">
    <property type="term" value="C:plasma membrane"/>
    <property type="evidence" value="ECO:0007669"/>
    <property type="project" value="InterPro"/>
</dbReference>
<dbReference type="SUPFAM" id="SSF117892">
    <property type="entry name" value="Band 7/SPFH domain"/>
    <property type="match status" value="1"/>
</dbReference>
<dbReference type="Gene3D" id="3.30.479.30">
    <property type="entry name" value="Band 7 domain"/>
    <property type="match status" value="1"/>
</dbReference>
<dbReference type="SMART" id="SM00244">
    <property type="entry name" value="PHB"/>
    <property type="match status" value="1"/>
</dbReference>